<evidence type="ECO:0000259" key="8">
    <source>
        <dbReference type="PROSITE" id="PS51755"/>
    </source>
</evidence>
<evidence type="ECO:0000256" key="5">
    <source>
        <dbReference type="ARBA" id="ARBA00023163"/>
    </source>
</evidence>
<dbReference type="SUPFAM" id="SSF48452">
    <property type="entry name" value="TPR-like"/>
    <property type="match status" value="1"/>
</dbReference>
<dbReference type="InterPro" id="IPR041664">
    <property type="entry name" value="AAA_16"/>
</dbReference>
<accession>A0A5J6FBY8</accession>
<dbReference type="PANTHER" id="PTHR35807">
    <property type="entry name" value="TRANSCRIPTIONAL REGULATOR REDD-RELATED"/>
    <property type="match status" value="1"/>
</dbReference>
<protein>
    <recommendedName>
        <fullName evidence="8">OmpR/PhoB-type domain-containing protein</fullName>
    </recommendedName>
</protein>
<dbReference type="PRINTS" id="PR00364">
    <property type="entry name" value="DISEASERSIST"/>
</dbReference>
<evidence type="ECO:0000256" key="1">
    <source>
        <dbReference type="ARBA" id="ARBA00005820"/>
    </source>
</evidence>
<dbReference type="GO" id="GO:0003677">
    <property type="term" value="F:DNA binding"/>
    <property type="evidence" value="ECO:0007669"/>
    <property type="project" value="UniProtKB-UniRule"/>
</dbReference>
<evidence type="ECO:0000313" key="9">
    <source>
        <dbReference type="EMBL" id="QEU73898.1"/>
    </source>
</evidence>
<dbReference type="Pfam" id="PF03704">
    <property type="entry name" value="BTAD"/>
    <property type="match status" value="1"/>
</dbReference>
<keyword evidence="10" id="KW-1185">Reference proteome</keyword>
<keyword evidence="5" id="KW-0804">Transcription</keyword>
<evidence type="ECO:0000256" key="2">
    <source>
        <dbReference type="ARBA" id="ARBA00023012"/>
    </source>
</evidence>
<name>A0A5J6FBY8_9ACTN</name>
<dbReference type="GO" id="GO:0006355">
    <property type="term" value="P:regulation of DNA-templated transcription"/>
    <property type="evidence" value="ECO:0007669"/>
    <property type="project" value="InterPro"/>
</dbReference>
<evidence type="ECO:0000256" key="6">
    <source>
        <dbReference type="PROSITE-ProRule" id="PRU01091"/>
    </source>
</evidence>
<dbReference type="InterPro" id="IPR036388">
    <property type="entry name" value="WH-like_DNA-bd_sf"/>
</dbReference>
<evidence type="ECO:0000256" key="7">
    <source>
        <dbReference type="SAM" id="MobiDB-lite"/>
    </source>
</evidence>
<dbReference type="OrthoDB" id="5521887at2"/>
<proteinExistence type="inferred from homology"/>
<dbReference type="PANTHER" id="PTHR35807:SF1">
    <property type="entry name" value="TRANSCRIPTIONAL REGULATOR REDD"/>
    <property type="match status" value="1"/>
</dbReference>
<dbReference type="InterPro" id="IPR001867">
    <property type="entry name" value="OmpR/PhoB-type_DNA-bd"/>
</dbReference>
<dbReference type="InterPro" id="IPR005158">
    <property type="entry name" value="BTAD"/>
</dbReference>
<sequence>MDFRVLGPVEAHKDGTRVALSGSKIHTVLAALLLARGRVVSDSRLNTLLWGWEPPATSGAQIYTYMSRLRKLLGDEVGIERRQPGYLLRAPHSTVDLLEFERLDTLGRAALRRKRFGEAGSLLTQALGHWRGTALANVTEHLADAELPQLEEARMHTLESRIEADLALGRHEQLTAELTGLVARHPLREKLRAQLMTAYYRGGRQSDALQSYYEGRSLLADQLGVDPGEDLGSTYAAVLAGRSGPGPGSTASRRPAPSAYADEDAPSMLPAQTTEFVGRGTELAALRAQLAEPAGGRGPRHLLVTGMAGVGKTALAVHAAHLSAAHYPDGCLFAELTGPDGQPRQPADVLTGLLRGLGEHVSGGQDGPAETDELLRRYRARTAGRRLLVVLDGAVNSRRLDPLLAGSPDAVVLITSRARLPQVTGARTTALAPLGDGAAFDLLAASAGRARLLAEPDAADDVLAYCGGLPLALRVTGSRLAARPYWPVARLAERLADPGSRLAELAFAGVDVAGALMPSLEQLPESGRARATLVQLADIGAESFPAQRAAACLRTREAAAEQLLEQLVDGALLDICGVDRQGRPLYRFHELVLLLARSLKDAPRQSRREPTGAR</sequence>
<keyword evidence="2" id="KW-0902">Two-component regulatory system</keyword>
<dbReference type="Gene3D" id="1.25.40.10">
    <property type="entry name" value="Tetratricopeptide repeat domain"/>
    <property type="match status" value="1"/>
</dbReference>
<evidence type="ECO:0000256" key="4">
    <source>
        <dbReference type="ARBA" id="ARBA00023125"/>
    </source>
</evidence>
<dbReference type="SUPFAM" id="SSF46894">
    <property type="entry name" value="C-terminal effector domain of the bipartite response regulators"/>
    <property type="match status" value="1"/>
</dbReference>
<feature type="DNA-binding region" description="OmpR/PhoB-type" evidence="6">
    <location>
        <begin position="1"/>
        <end position="90"/>
    </location>
</feature>
<dbReference type="InterPro" id="IPR051677">
    <property type="entry name" value="AfsR-DnrI-RedD_regulator"/>
</dbReference>
<dbReference type="InterPro" id="IPR016032">
    <property type="entry name" value="Sig_transdc_resp-reg_C-effctor"/>
</dbReference>
<dbReference type="Gene3D" id="1.10.10.10">
    <property type="entry name" value="Winged helix-like DNA-binding domain superfamily/Winged helix DNA-binding domain"/>
    <property type="match status" value="1"/>
</dbReference>
<dbReference type="InterPro" id="IPR011990">
    <property type="entry name" value="TPR-like_helical_dom_sf"/>
</dbReference>
<feature type="domain" description="OmpR/PhoB-type" evidence="8">
    <location>
        <begin position="1"/>
        <end position="90"/>
    </location>
</feature>
<dbReference type="Pfam" id="PF00486">
    <property type="entry name" value="Trans_reg_C"/>
    <property type="match status" value="1"/>
</dbReference>
<dbReference type="SMART" id="SM01043">
    <property type="entry name" value="BTAD"/>
    <property type="match status" value="1"/>
</dbReference>
<dbReference type="SUPFAM" id="SSF52540">
    <property type="entry name" value="P-loop containing nucleoside triphosphate hydrolases"/>
    <property type="match status" value="1"/>
</dbReference>
<dbReference type="AlphaFoldDB" id="A0A5J6FBY8"/>
<feature type="region of interest" description="Disordered" evidence="7">
    <location>
        <begin position="242"/>
        <end position="268"/>
    </location>
</feature>
<dbReference type="KEGG" id="snk:CP967_19590"/>
<evidence type="ECO:0000313" key="10">
    <source>
        <dbReference type="Proteomes" id="UP000326178"/>
    </source>
</evidence>
<dbReference type="GO" id="GO:0000160">
    <property type="term" value="P:phosphorelay signal transduction system"/>
    <property type="evidence" value="ECO:0007669"/>
    <property type="project" value="UniProtKB-KW"/>
</dbReference>
<keyword evidence="4 6" id="KW-0238">DNA-binding</keyword>
<reference evidence="9 10" key="1">
    <citation type="submission" date="2017-09" db="EMBL/GenBank/DDBJ databases">
        <authorList>
            <person name="Lee N."/>
            <person name="Cho B.-K."/>
        </authorList>
    </citation>
    <scope>NUCLEOTIDE SEQUENCE [LARGE SCALE GENOMIC DNA]</scope>
    <source>
        <strain evidence="9 10">ATCC 12769</strain>
    </source>
</reference>
<dbReference type="InterPro" id="IPR027417">
    <property type="entry name" value="P-loop_NTPase"/>
</dbReference>
<dbReference type="CDD" id="cd15831">
    <property type="entry name" value="BTAD"/>
    <property type="match status" value="1"/>
</dbReference>
<organism evidence="9 10">
    <name type="scientific">Streptomyces nitrosporeus</name>
    <dbReference type="NCBI Taxonomy" id="28894"/>
    <lineage>
        <taxon>Bacteria</taxon>
        <taxon>Bacillati</taxon>
        <taxon>Actinomycetota</taxon>
        <taxon>Actinomycetes</taxon>
        <taxon>Kitasatosporales</taxon>
        <taxon>Streptomycetaceae</taxon>
        <taxon>Streptomyces</taxon>
    </lineage>
</organism>
<dbReference type="PROSITE" id="PS51755">
    <property type="entry name" value="OMPR_PHOB"/>
    <property type="match status" value="1"/>
</dbReference>
<dbReference type="Gene3D" id="3.40.50.300">
    <property type="entry name" value="P-loop containing nucleotide triphosphate hydrolases"/>
    <property type="match status" value="1"/>
</dbReference>
<comment type="similarity">
    <text evidence="1">Belongs to the AfsR/DnrI/RedD regulatory family.</text>
</comment>
<dbReference type="SMART" id="SM00862">
    <property type="entry name" value="Trans_reg_C"/>
    <property type="match status" value="1"/>
</dbReference>
<dbReference type="Pfam" id="PF13191">
    <property type="entry name" value="AAA_16"/>
    <property type="match status" value="1"/>
</dbReference>
<keyword evidence="3" id="KW-0805">Transcription regulation</keyword>
<dbReference type="Proteomes" id="UP000326178">
    <property type="component" value="Chromosome"/>
</dbReference>
<dbReference type="EMBL" id="CP023702">
    <property type="protein sequence ID" value="QEU73898.1"/>
    <property type="molecule type" value="Genomic_DNA"/>
</dbReference>
<gene>
    <name evidence="9" type="ORF">CP967_19590</name>
</gene>
<evidence type="ECO:0000256" key="3">
    <source>
        <dbReference type="ARBA" id="ARBA00023015"/>
    </source>
</evidence>